<dbReference type="Gene3D" id="3.10.450.360">
    <property type="match status" value="1"/>
</dbReference>
<evidence type="ECO:0000313" key="3">
    <source>
        <dbReference type="Proteomes" id="UP000219193"/>
    </source>
</evidence>
<dbReference type="OrthoDB" id="1121502at2"/>
<gene>
    <name evidence="2" type="ORF">SAMN06296241_2375</name>
</gene>
<dbReference type="Pfam" id="PF11396">
    <property type="entry name" value="PepSY_like"/>
    <property type="match status" value="2"/>
</dbReference>
<dbReference type="AlphaFoldDB" id="A0A285X732"/>
<proteinExistence type="predicted"/>
<evidence type="ECO:0000313" key="2">
    <source>
        <dbReference type="EMBL" id="SOC80816.1"/>
    </source>
</evidence>
<organism evidence="2 3">
    <name type="scientific">Salinimicrobium sediminis</name>
    <dbReference type="NCBI Taxonomy" id="1343891"/>
    <lineage>
        <taxon>Bacteria</taxon>
        <taxon>Pseudomonadati</taxon>
        <taxon>Bacteroidota</taxon>
        <taxon>Flavobacteriia</taxon>
        <taxon>Flavobacteriales</taxon>
        <taxon>Flavobacteriaceae</taxon>
        <taxon>Salinimicrobium</taxon>
    </lineage>
</organism>
<keyword evidence="3" id="KW-1185">Reference proteome</keyword>
<dbReference type="PROSITE" id="PS51257">
    <property type="entry name" value="PROKAR_LIPOPROTEIN"/>
    <property type="match status" value="1"/>
</dbReference>
<dbReference type="Proteomes" id="UP000219193">
    <property type="component" value="Unassembled WGS sequence"/>
</dbReference>
<dbReference type="EMBL" id="OCMF01000003">
    <property type="protein sequence ID" value="SOC80816.1"/>
    <property type="molecule type" value="Genomic_DNA"/>
</dbReference>
<dbReference type="InterPro" id="IPR021533">
    <property type="entry name" value="PepSY-like"/>
</dbReference>
<feature type="domain" description="Putative beta-lactamase-inhibitor-like PepSY-like" evidence="1">
    <location>
        <begin position="18"/>
        <end position="78"/>
    </location>
</feature>
<protein>
    <submittedName>
        <fullName evidence="2">Beta-lactamase-inhibitor-like, PepSY-like</fullName>
    </submittedName>
</protein>
<dbReference type="SUPFAM" id="SSF160574">
    <property type="entry name" value="BT0923-like"/>
    <property type="match status" value="1"/>
</dbReference>
<evidence type="ECO:0000259" key="1">
    <source>
        <dbReference type="Pfam" id="PF11396"/>
    </source>
</evidence>
<feature type="domain" description="Putative beta-lactamase-inhibitor-like PepSY-like" evidence="1">
    <location>
        <begin position="79"/>
        <end position="138"/>
    </location>
</feature>
<name>A0A285X732_9FLAO</name>
<sequence length="148" mass="17230">MKPKWVLYLLLSGVLLSCDSDDYPNADIPSVAINHFRALYPEASEVNWEQVKDHYEVDFELYGRDTKVQIQTSGDIIKEKQEIPYEVLPPEVKSSLEKEFGKKKIEDPEMITAGERRYYQVEIAGFFFDKEMIVDKQGVKITSVPYWD</sequence>
<accession>A0A285X732</accession>
<dbReference type="RefSeq" id="WP_097056595.1">
    <property type="nucleotide sequence ID" value="NZ_OCMF01000003.1"/>
</dbReference>
<reference evidence="3" key="1">
    <citation type="submission" date="2017-09" db="EMBL/GenBank/DDBJ databases">
        <authorList>
            <person name="Varghese N."/>
            <person name="Submissions S."/>
        </authorList>
    </citation>
    <scope>NUCLEOTIDE SEQUENCE [LARGE SCALE GENOMIC DNA]</scope>
    <source>
        <strain evidence="3">CGMCC 1.12641</strain>
    </source>
</reference>